<name>A0A8H4Q033_9HYPO</name>
<feature type="compositionally biased region" description="Low complexity" evidence="2">
    <location>
        <begin position="133"/>
        <end position="148"/>
    </location>
</feature>
<evidence type="ECO:0000313" key="4">
    <source>
        <dbReference type="Proteomes" id="UP000557566"/>
    </source>
</evidence>
<sequence>MSAPAQRDNLARIRDNQRRSRARRREYVQELEQRLRVYELQGVEASTEVQMAARRVAEENRQLRELLNRHGVCDDNIAHYLQSGTLAPLDPDQNHPFRAGDPGATVQSLHHVMLPRRLAGLDHNISLPLPGQSSRETSTASGSTASSSVWEPSQPPIPSYGHQRHMGMSAAVMGSAVHAQYPPSTLAGGSNTARQDAVFGGQHSPSMLNNPGQSMATTQAMPVSRPMMNLQYSLPTYPDSTMPHYGPPGSGC</sequence>
<dbReference type="PANTHER" id="PTHR42070:SF1">
    <property type="entry name" value="FILAMENT ASSOCIATED PROTEIN, PUTATIVE (AFU_ORTHOLOGUE AFUA_8G06630)-RELATED"/>
    <property type="match status" value="1"/>
</dbReference>
<organism evidence="3 4">
    <name type="scientific">Ophiocordyceps sinensis</name>
    <dbReference type="NCBI Taxonomy" id="72228"/>
    <lineage>
        <taxon>Eukaryota</taxon>
        <taxon>Fungi</taxon>
        <taxon>Dikarya</taxon>
        <taxon>Ascomycota</taxon>
        <taxon>Pezizomycotina</taxon>
        <taxon>Sordariomycetes</taxon>
        <taxon>Hypocreomycetidae</taxon>
        <taxon>Hypocreales</taxon>
        <taxon>Ophiocordycipitaceae</taxon>
        <taxon>Ophiocordyceps</taxon>
    </lineage>
</organism>
<gene>
    <name evidence="3" type="ORF">G6O67_000877</name>
</gene>
<dbReference type="PANTHER" id="PTHR42070">
    <property type="entry name" value="FILAMENT ASSOCIATED PROTEIN, PUTATIVE (AFU_ORTHOLOGUE AFUA_8G06630)-RELATED"/>
    <property type="match status" value="1"/>
</dbReference>
<keyword evidence="1" id="KW-0175">Coiled coil</keyword>
<proteinExistence type="predicted"/>
<dbReference type="OrthoDB" id="4505928at2759"/>
<reference evidence="3 4" key="1">
    <citation type="journal article" date="2020" name="Genome Biol. Evol.">
        <title>A new high-quality draft genome assembly of the Chinese cordyceps Ophiocordyceps sinensis.</title>
        <authorList>
            <person name="Shu R."/>
            <person name="Zhang J."/>
            <person name="Meng Q."/>
            <person name="Zhang H."/>
            <person name="Zhou G."/>
            <person name="Li M."/>
            <person name="Wu P."/>
            <person name="Zhao Y."/>
            <person name="Chen C."/>
            <person name="Qin Q."/>
        </authorList>
    </citation>
    <scope>NUCLEOTIDE SEQUENCE [LARGE SCALE GENOMIC DNA]</scope>
    <source>
        <strain evidence="3 4">IOZ07</strain>
    </source>
</reference>
<feature type="coiled-coil region" evidence="1">
    <location>
        <begin position="28"/>
        <end position="69"/>
    </location>
</feature>
<evidence type="ECO:0008006" key="5">
    <source>
        <dbReference type="Google" id="ProtNLM"/>
    </source>
</evidence>
<evidence type="ECO:0000256" key="1">
    <source>
        <dbReference type="SAM" id="Coils"/>
    </source>
</evidence>
<dbReference type="EMBL" id="JAAVMX010000001">
    <property type="protein sequence ID" value="KAF4513629.1"/>
    <property type="molecule type" value="Genomic_DNA"/>
</dbReference>
<keyword evidence="4" id="KW-1185">Reference proteome</keyword>
<comment type="caution">
    <text evidence="3">The sequence shown here is derived from an EMBL/GenBank/DDBJ whole genome shotgun (WGS) entry which is preliminary data.</text>
</comment>
<protein>
    <recommendedName>
        <fullName evidence="5">BZIP domain-containing protein</fullName>
    </recommendedName>
</protein>
<evidence type="ECO:0000256" key="2">
    <source>
        <dbReference type="SAM" id="MobiDB-lite"/>
    </source>
</evidence>
<dbReference type="AlphaFoldDB" id="A0A8H4Q033"/>
<dbReference type="Proteomes" id="UP000557566">
    <property type="component" value="Unassembled WGS sequence"/>
</dbReference>
<evidence type="ECO:0000313" key="3">
    <source>
        <dbReference type="EMBL" id="KAF4513629.1"/>
    </source>
</evidence>
<feature type="region of interest" description="Disordered" evidence="2">
    <location>
        <begin position="124"/>
        <end position="163"/>
    </location>
</feature>
<accession>A0A8H4Q033</accession>